<evidence type="ECO:0000256" key="1">
    <source>
        <dbReference type="ARBA" id="ARBA00022603"/>
    </source>
</evidence>
<keyword evidence="6" id="KW-1185">Reference proteome</keyword>
<dbReference type="SUPFAM" id="SSF53335">
    <property type="entry name" value="S-adenosyl-L-methionine-dependent methyltransferases"/>
    <property type="match status" value="1"/>
</dbReference>
<dbReference type="SUPFAM" id="SSF46785">
    <property type="entry name" value="Winged helix' DNA-binding domain"/>
    <property type="match status" value="1"/>
</dbReference>
<dbReference type="PANTHER" id="PTHR43712">
    <property type="entry name" value="PUTATIVE (AFU_ORTHOLOGUE AFUA_4G14580)-RELATED"/>
    <property type="match status" value="1"/>
</dbReference>
<evidence type="ECO:0000256" key="3">
    <source>
        <dbReference type="ARBA" id="ARBA00022691"/>
    </source>
</evidence>
<dbReference type="GO" id="GO:0008171">
    <property type="term" value="F:O-methyltransferase activity"/>
    <property type="evidence" value="ECO:0007669"/>
    <property type="project" value="InterPro"/>
</dbReference>
<dbReference type="eggNOG" id="KOG3178">
    <property type="taxonomic scope" value="Eukaryota"/>
</dbReference>
<dbReference type="InterPro" id="IPR001077">
    <property type="entry name" value="COMT_C"/>
</dbReference>
<evidence type="ECO:0000313" key="6">
    <source>
        <dbReference type="Proteomes" id="UP000016922"/>
    </source>
</evidence>
<organism evidence="5 6">
    <name type="scientific">Glarea lozoyensis (strain ATCC 20868 / MF5171)</name>
    <dbReference type="NCBI Taxonomy" id="1116229"/>
    <lineage>
        <taxon>Eukaryota</taxon>
        <taxon>Fungi</taxon>
        <taxon>Dikarya</taxon>
        <taxon>Ascomycota</taxon>
        <taxon>Pezizomycotina</taxon>
        <taxon>Leotiomycetes</taxon>
        <taxon>Helotiales</taxon>
        <taxon>Helotiaceae</taxon>
        <taxon>Glarea</taxon>
    </lineage>
</organism>
<evidence type="ECO:0000256" key="2">
    <source>
        <dbReference type="ARBA" id="ARBA00022679"/>
    </source>
</evidence>
<dbReference type="AlphaFoldDB" id="S3E4U9"/>
<dbReference type="PROSITE" id="PS51683">
    <property type="entry name" value="SAM_OMT_II"/>
    <property type="match status" value="1"/>
</dbReference>
<dbReference type="EMBL" id="KE145358">
    <property type="protein sequence ID" value="EPE33443.1"/>
    <property type="molecule type" value="Genomic_DNA"/>
</dbReference>
<dbReference type="InterPro" id="IPR036388">
    <property type="entry name" value="WH-like_DNA-bd_sf"/>
</dbReference>
<dbReference type="OMA" id="CRFILHD"/>
<dbReference type="Pfam" id="PF00891">
    <property type="entry name" value="Methyltransf_2"/>
    <property type="match status" value="1"/>
</dbReference>
<dbReference type="InterPro" id="IPR036390">
    <property type="entry name" value="WH_DNA-bd_sf"/>
</dbReference>
<protein>
    <submittedName>
        <fullName evidence="5">S-adenosyl-L-methionine-dependent methyltransferase</fullName>
    </submittedName>
</protein>
<dbReference type="Gene3D" id="3.40.50.150">
    <property type="entry name" value="Vaccinia Virus protein VP39"/>
    <property type="match status" value="1"/>
</dbReference>
<dbReference type="InterPro" id="IPR029063">
    <property type="entry name" value="SAM-dependent_MTases_sf"/>
</dbReference>
<dbReference type="RefSeq" id="XP_008080060.1">
    <property type="nucleotide sequence ID" value="XM_008081869.1"/>
</dbReference>
<dbReference type="GO" id="GO:0032259">
    <property type="term" value="P:methylation"/>
    <property type="evidence" value="ECO:0007669"/>
    <property type="project" value="UniProtKB-KW"/>
</dbReference>
<sequence>MDQSNLKKRAEEILATAYSLSDALANLGLPEPSFEHGLPAILDTDSVQSEAGNGRQRLLQMLDEFRSLLTEPTLMLTPELASLRNPLISVHSIVRLGIAESFPPEGASVQDLAKKLNINHSLIRRLLAHGATHHIYYEASPDVFVHTAASRVLAENEGMRKWILIGAEELIPATLKTAEALVEFPNSEEPEHSGWNAQNGTNLPIFRALAAMPDRAKTFAGAMQWHAMLPGFAPKYLASCFPWGSPENSDAGLTVVDVGGGLGHVSRVLANHNLAVSCIVQDSPDVVLQGRDDLPQALHERITFQAHDFFLEQPVKGADVYILRLVLHDWSDKYCHKIITALIPALKPGAKVVINDRVVPGRHEAHYLVEREARDYDMYMLAFQNAKERTANDWVALLKAVDARFELTKVFQPPGSYLAIVEATWQG</sequence>
<dbReference type="GeneID" id="19465509"/>
<feature type="domain" description="O-methyltransferase C-terminal" evidence="4">
    <location>
        <begin position="254"/>
        <end position="400"/>
    </location>
</feature>
<dbReference type="InterPro" id="IPR016461">
    <property type="entry name" value="COMT-like"/>
</dbReference>
<dbReference type="OrthoDB" id="1606438at2759"/>
<dbReference type="HOGENOM" id="CLU_005533_1_4_1"/>
<dbReference type="PANTHER" id="PTHR43712:SF5">
    <property type="entry name" value="O-METHYLTRANSFERASE ASQN-RELATED"/>
    <property type="match status" value="1"/>
</dbReference>
<keyword evidence="3" id="KW-0949">S-adenosyl-L-methionine</keyword>
<proteinExistence type="predicted"/>
<reference evidence="5 6" key="1">
    <citation type="journal article" date="2013" name="BMC Genomics">
        <title>Genomics-driven discovery of the pneumocandin biosynthetic gene cluster in the fungus Glarea lozoyensis.</title>
        <authorList>
            <person name="Chen L."/>
            <person name="Yue Q."/>
            <person name="Zhang X."/>
            <person name="Xiang M."/>
            <person name="Wang C."/>
            <person name="Li S."/>
            <person name="Che Y."/>
            <person name="Ortiz-Lopez F.J."/>
            <person name="Bills G.F."/>
            <person name="Liu X."/>
            <person name="An Z."/>
        </authorList>
    </citation>
    <scope>NUCLEOTIDE SEQUENCE [LARGE SCALE GENOMIC DNA]</scope>
    <source>
        <strain evidence="6">ATCC 20868 / MF5171</strain>
    </source>
</reference>
<evidence type="ECO:0000259" key="4">
    <source>
        <dbReference type="Pfam" id="PF00891"/>
    </source>
</evidence>
<gene>
    <name evidence="5" type="ORF">GLAREA_06456</name>
</gene>
<dbReference type="CDD" id="cd02440">
    <property type="entry name" value="AdoMet_MTases"/>
    <property type="match status" value="1"/>
</dbReference>
<evidence type="ECO:0000313" key="5">
    <source>
        <dbReference type="EMBL" id="EPE33443.1"/>
    </source>
</evidence>
<keyword evidence="2 5" id="KW-0808">Transferase</keyword>
<accession>S3E4U9</accession>
<dbReference type="Gene3D" id="1.10.10.10">
    <property type="entry name" value="Winged helix-like DNA-binding domain superfamily/Winged helix DNA-binding domain"/>
    <property type="match status" value="1"/>
</dbReference>
<dbReference type="KEGG" id="glz:GLAREA_06456"/>
<dbReference type="Proteomes" id="UP000016922">
    <property type="component" value="Unassembled WGS sequence"/>
</dbReference>
<dbReference type="STRING" id="1116229.S3E4U9"/>
<name>S3E4U9_GLAL2</name>
<keyword evidence="1 5" id="KW-0489">Methyltransferase</keyword>